<dbReference type="Gene3D" id="3.30.70.100">
    <property type="match status" value="1"/>
</dbReference>
<reference evidence="3" key="1">
    <citation type="journal article" date="2019" name="Int. J. Syst. Evol. Microbiol.">
        <title>The Global Catalogue of Microorganisms (GCM) 10K type strain sequencing project: providing services to taxonomists for standard genome sequencing and annotation.</title>
        <authorList>
            <consortium name="The Broad Institute Genomics Platform"/>
            <consortium name="The Broad Institute Genome Sequencing Center for Infectious Disease"/>
            <person name="Wu L."/>
            <person name="Ma J."/>
        </authorList>
    </citation>
    <scope>NUCLEOTIDE SEQUENCE [LARGE SCALE GENOMIC DNA]</scope>
    <source>
        <strain evidence="3">CCUG 49018</strain>
    </source>
</reference>
<keyword evidence="3" id="KW-1185">Reference proteome</keyword>
<evidence type="ECO:0000313" key="3">
    <source>
        <dbReference type="Proteomes" id="UP001597182"/>
    </source>
</evidence>
<organism evidence="2 3">
    <name type="scientific">Pseudonocardia benzenivorans</name>
    <dbReference type="NCBI Taxonomy" id="228005"/>
    <lineage>
        <taxon>Bacteria</taxon>
        <taxon>Bacillati</taxon>
        <taxon>Actinomycetota</taxon>
        <taxon>Actinomycetes</taxon>
        <taxon>Pseudonocardiales</taxon>
        <taxon>Pseudonocardiaceae</taxon>
        <taxon>Pseudonocardia</taxon>
    </lineage>
</organism>
<name>A0ABW3VN10_9PSEU</name>
<sequence length="219" mass="22950">MITRFGLAPRRAGCTVARFQQHWRDRHGPVIGALPGLRRYWQNHAVAGSPLPWPGFDACSEMDADDVAAFDAVFAHPHYLDAGRADERRFVDRSRGGAVLTERVSGAAPAAVTGVRVLTLLRTAPGVGPGELAAVLRLPGRGGHAAAVEAFVRLPELPGVVDGVEALWFPDSAAALAHLGSAAAEADRRALAGIVVATERVLAAVHVVALDGGQARARS</sequence>
<proteinExistence type="predicted"/>
<dbReference type="InterPro" id="IPR009799">
    <property type="entry name" value="EthD_dom"/>
</dbReference>
<protein>
    <submittedName>
        <fullName evidence="2">EthD domain-containing protein</fullName>
    </submittedName>
</protein>
<dbReference type="SUPFAM" id="SSF54909">
    <property type="entry name" value="Dimeric alpha+beta barrel"/>
    <property type="match status" value="1"/>
</dbReference>
<evidence type="ECO:0000259" key="1">
    <source>
        <dbReference type="Pfam" id="PF07110"/>
    </source>
</evidence>
<dbReference type="NCBIfam" id="TIGR02118">
    <property type="entry name" value="EthD family reductase"/>
    <property type="match status" value="1"/>
</dbReference>
<gene>
    <name evidence="2" type="ORF">ACFQ34_19625</name>
</gene>
<dbReference type="Pfam" id="PF07110">
    <property type="entry name" value="EthD"/>
    <property type="match status" value="1"/>
</dbReference>
<dbReference type="Proteomes" id="UP001597182">
    <property type="component" value="Unassembled WGS sequence"/>
</dbReference>
<accession>A0ABW3VN10</accession>
<dbReference type="EMBL" id="JBHTMB010000164">
    <property type="protein sequence ID" value="MFD1235504.1"/>
    <property type="molecule type" value="Genomic_DNA"/>
</dbReference>
<dbReference type="InterPro" id="IPR011008">
    <property type="entry name" value="Dimeric_a/b-barrel"/>
</dbReference>
<evidence type="ECO:0000313" key="2">
    <source>
        <dbReference type="EMBL" id="MFD1235504.1"/>
    </source>
</evidence>
<feature type="domain" description="EthD" evidence="1">
    <location>
        <begin position="13"/>
        <end position="94"/>
    </location>
</feature>
<comment type="caution">
    <text evidence="2">The sequence shown here is derived from an EMBL/GenBank/DDBJ whole genome shotgun (WGS) entry which is preliminary data.</text>
</comment>
<dbReference type="RefSeq" id="WP_013674690.1">
    <property type="nucleotide sequence ID" value="NZ_BAABKS010000005.1"/>
</dbReference>